<dbReference type="PRINTS" id="PR01399">
    <property type="entry name" value="ENTSNTHTASED"/>
</dbReference>
<feature type="domain" description="4'-phosphopantetheinyl transferase N-terminal" evidence="15">
    <location>
        <begin position="49"/>
        <end position="111"/>
    </location>
</feature>
<evidence type="ECO:0000256" key="8">
    <source>
        <dbReference type="ARBA" id="ARBA00029894"/>
    </source>
</evidence>
<comment type="pathway">
    <text evidence="2">Siderophore biosynthesis; enterobactin biosynthesis.</text>
</comment>
<comment type="catalytic activity">
    <reaction evidence="10">
        <text>apo-[aryl-carrier protein] + CoA = holo-[aryl-carrier protein] + adenosine 3',5'-bisphosphate + H(+)</text>
        <dbReference type="Rhea" id="RHEA:48404"/>
        <dbReference type="Rhea" id="RHEA-COMP:15903"/>
        <dbReference type="Rhea" id="RHEA-COMP:17557"/>
        <dbReference type="ChEBI" id="CHEBI:15378"/>
        <dbReference type="ChEBI" id="CHEBI:29999"/>
        <dbReference type="ChEBI" id="CHEBI:57287"/>
        <dbReference type="ChEBI" id="CHEBI:58343"/>
        <dbReference type="ChEBI" id="CHEBI:64479"/>
    </reaction>
</comment>
<dbReference type="PANTHER" id="PTHR38096:SF1">
    <property type="entry name" value="ENTEROBACTIN SYNTHASE COMPONENT D"/>
    <property type="match status" value="1"/>
</dbReference>
<dbReference type="EMBL" id="ADMS01000077">
    <property type="protein sequence ID" value="EFF75216.1"/>
    <property type="molecule type" value="Genomic_DNA"/>
</dbReference>
<comment type="similarity">
    <text evidence="3">Belongs to the P-Pant transferase superfamily. EntD family.</text>
</comment>
<evidence type="ECO:0000256" key="6">
    <source>
        <dbReference type="ARBA" id="ARBA00022679"/>
    </source>
</evidence>
<feature type="binding site" evidence="12">
    <location>
        <position position="122"/>
    </location>
    <ligand>
        <name>CoA</name>
        <dbReference type="ChEBI" id="CHEBI:57287"/>
    </ligand>
</feature>
<evidence type="ECO:0000259" key="14">
    <source>
        <dbReference type="Pfam" id="PF01648"/>
    </source>
</evidence>
<feature type="binding site" evidence="12">
    <location>
        <position position="166"/>
    </location>
    <ligand>
        <name>CoA</name>
        <dbReference type="ChEBI" id="CHEBI:57287"/>
    </ligand>
</feature>
<dbReference type="HOGENOM" id="CLU_075076_0_1_4"/>
<dbReference type="InterPro" id="IPR003542">
    <property type="entry name" value="Enbac_synth_compD-like"/>
</dbReference>
<evidence type="ECO:0000313" key="16">
    <source>
        <dbReference type="EMBL" id="EFF75216.1"/>
    </source>
</evidence>
<evidence type="ECO:0000256" key="2">
    <source>
        <dbReference type="ARBA" id="ARBA00004993"/>
    </source>
</evidence>
<dbReference type="SUPFAM" id="SSF56214">
    <property type="entry name" value="4'-phosphopantetheinyl transferase"/>
    <property type="match status" value="1"/>
</dbReference>
<protein>
    <recommendedName>
        <fullName evidence="5">Enterobactin synthase component D</fullName>
    </recommendedName>
    <alternativeName>
        <fullName evidence="8">4'-phosphopantetheinyl transferase EntD</fullName>
    </alternativeName>
    <alternativeName>
        <fullName evidence="9">Enterochelin synthase D</fullName>
    </alternativeName>
</protein>
<comment type="subunit">
    <text evidence="4">EntB, EntD, EntE, and EntF form a multienzyme complex called enterobactin synthase.</text>
</comment>
<keyword evidence="7" id="KW-0259">Enterobactin biosynthesis</keyword>
<evidence type="ECO:0000256" key="12">
    <source>
        <dbReference type="PIRSR" id="PIRSR603542-1"/>
    </source>
</evidence>
<evidence type="ECO:0000256" key="3">
    <source>
        <dbReference type="ARBA" id="ARBA00008342"/>
    </source>
</evidence>
<dbReference type="eggNOG" id="COG2977">
    <property type="taxonomic scope" value="Bacteria"/>
</dbReference>
<dbReference type="UniPathway" id="UPA00017"/>
<dbReference type="InterPro" id="IPR041354">
    <property type="entry name" value="4PPT_N"/>
</dbReference>
<feature type="binding site" evidence="12">
    <location>
        <position position="55"/>
    </location>
    <ligand>
        <name>CoA</name>
        <dbReference type="ChEBI" id="CHEBI:57287"/>
    </ligand>
</feature>
<reference evidence="17" key="1">
    <citation type="submission" date="2010-03" db="EMBL/GenBank/DDBJ databases">
        <title>Complete sequence of Mobiluncus curtisii ATCC 43063.</title>
        <authorList>
            <person name="Muzny D."/>
            <person name="Qin X."/>
            <person name="Deng J."/>
            <person name="Jiang H."/>
            <person name="Liu Y."/>
            <person name="Qu J."/>
            <person name="Song X.-Z."/>
            <person name="Zhang L."/>
            <person name="Thornton R."/>
            <person name="Coyle M."/>
            <person name="Francisco L."/>
            <person name="Jackson L."/>
            <person name="Javaid M."/>
            <person name="Korchina V."/>
            <person name="Kovar C."/>
            <person name="Mata R."/>
            <person name="Mathew T."/>
            <person name="Ngo R."/>
            <person name="Nguyen L."/>
            <person name="Nguyen N."/>
            <person name="Okwuonu G."/>
            <person name="Ongeri F."/>
            <person name="Pham C."/>
            <person name="Simmons D."/>
            <person name="Wilczek-Boney K."/>
            <person name="Hale W."/>
            <person name="Jakkamsetti A."/>
            <person name="Pham P."/>
            <person name="Ruth R."/>
            <person name="San Lucas F."/>
            <person name="Warren J."/>
            <person name="Zhang J."/>
            <person name="Zhao Z."/>
            <person name="Zhou C."/>
            <person name="Zhu D."/>
            <person name="Lee S."/>
            <person name="Bess C."/>
            <person name="Blankenburg K."/>
            <person name="Forbes L."/>
            <person name="Fu Q."/>
            <person name="Gubbala S."/>
            <person name="Hirani K."/>
            <person name="Jayaseelan J.C."/>
            <person name="Lara F."/>
            <person name="Munidasa M."/>
            <person name="Palculict T."/>
            <person name="Patil S."/>
            <person name="Pu L.-L."/>
            <person name="Saada N."/>
            <person name="Tang L."/>
            <person name="Weissenberger G."/>
            <person name="Zhu Y."/>
            <person name="Hemphill L."/>
            <person name="Shang Y."/>
            <person name="Youmans B."/>
            <person name="Ayvaz T."/>
            <person name="Ross M."/>
            <person name="Santibanez J."/>
            <person name="Aqrawi P."/>
            <person name="Gross S."/>
            <person name="Joshi V."/>
            <person name="Fowler G."/>
            <person name="Nazareth L."/>
            <person name="Reid J."/>
            <person name="Worley K."/>
            <person name="Petrosino J."/>
            <person name="Highlander S."/>
            <person name="Gibbs R."/>
            <person name="Gibbs R."/>
        </authorList>
    </citation>
    <scope>NUCLEOTIDE SEQUENCE [LARGE SCALE GENOMIC DNA]</scope>
    <source>
        <strain evidence="17">ATCC 43553</strain>
    </source>
</reference>
<evidence type="ECO:0000256" key="7">
    <source>
        <dbReference type="ARBA" id="ARBA00023191"/>
    </source>
</evidence>
<proteinExistence type="inferred from homology"/>
<evidence type="ECO:0000256" key="13">
    <source>
        <dbReference type="PIRSR" id="PIRSR603542-2"/>
    </source>
</evidence>
<dbReference type="GO" id="GO:0005886">
    <property type="term" value="C:plasma membrane"/>
    <property type="evidence" value="ECO:0007669"/>
    <property type="project" value="TreeGrafter"/>
</dbReference>
<accession>D4XD00</accession>
<feature type="domain" description="4'-phosphopantetheinyl transferase" evidence="14">
    <location>
        <begin position="119"/>
        <end position="212"/>
    </location>
</feature>
<comment type="caution">
    <text evidence="16">The sequence shown here is derived from an EMBL/GenBank/DDBJ whole genome shotgun (WGS) entry which is preliminary data.</text>
</comment>
<feature type="binding site" evidence="12">
    <location>
        <begin position="100"/>
        <end position="101"/>
    </location>
    <ligand>
        <name>CoA</name>
        <dbReference type="ChEBI" id="CHEBI:57287"/>
    </ligand>
</feature>
<feature type="binding site" evidence="12">
    <location>
        <position position="170"/>
    </location>
    <ligand>
        <name>CoA</name>
        <dbReference type="ChEBI" id="CHEBI:57287"/>
    </ligand>
</feature>
<feature type="binding site" evidence="12">
    <location>
        <position position="63"/>
    </location>
    <ligand>
        <name>CoA</name>
        <dbReference type="ChEBI" id="CHEBI:57287"/>
    </ligand>
</feature>
<dbReference type="GO" id="GO:0009239">
    <property type="term" value="P:enterobactin biosynthetic process"/>
    <property type="evidence" value="ECO:0007669"/>
    <property type="project" value="UniProtKB-UniPathway"/>
</dbReference>
<gene>
    <name evidence="16" type="ORF">HMPREF0004_3347</name>
</gene>
<feature type="binding site" evidence="13">
    <location>
        <position position="122"/>
    </location>
    <ligand>
        <name>Mg(2+)</name>
        <dbReference type="ChEBI" id="CHEBI:18420"/>
    </ligand>
</feature>
<evidence type="ECO:0000313" key="17">
    <source>
        <dbReference type="Proteomes" id="UP000004510"/>
    </source>
</evidence>
<comment type="function">
    <text evidence="1">Involved in the biosynthesis of the siderophore enterobactin (enterochelin), which is a macrocyclic trimeric lactone of N-(2,3-dihydroxybenzoyl)-serine. The serine trilactone serves as a scaffolding for the three catechol functionalities that provide hexadentate coordination for the tightly ligated iron(2+) atoms. Plays an essential role in the assembly of the enterobactin by catalyzing the transfer of the 4'-phosphopantetheine (Ppant) moiety from coenzyme A to the apo-domains of both EntB (ArCP domain) and EntF (PCP domain) to yield their holo-forms which make them competent for the activation of 2,3-dihydroxybenzoate (DHB) and L-serine, respectively.</text>
</comment>
<keyword evidence="13" id="KW-0479">Metal-binding</keyword>
<organism evidence="16 17">
    <name type="scientific">Achromobacter piechaudii ATCC 43553</name>
    <dbReference type="NCBI Taxonomy" id="742159"/>
    <lineage>
        <taxon>Bacteria</taxon>
        <taxon>Pseudomonadati</taxon>
        <taxon>Pseudomonadota</taxon>
        <taxon>Betaproteobacteria</taxon>
        <taxon>Burkholderiales</taxon>
        <taxon>Alcaligenaceae</taxon>
        <taxon>Achromobacter</taxon>
    </lineage>
</organism>
<dbReference type="PATRIC" id="fig|742159.3.peg.4337"/>
<dbReference type="Pfam" id="PF01648">
    <property type="entry name" value="ACPS"/>
    <property type="match status" value="1"/>
</dbReference>
<dbReference type="GO" id="GO:0009366">
    <property type="term" value="C:enterobactin synthetase complex"/>
    <property type="evidence" value="ECO:0007669"/>
    <property type="project" value="InterPro"/>
</dbReference>
<dbReference type="Gene3D" id="3.90.470.20">
    <property type="entry name" value="4'-phosphopantetheinyl transferase domain"/>
    <property type="match status" value="1"/>
</dbReference>
<dbReference type="GO" id="GO:0000287">
    <property type="term" value="F:magnesium ion binding"/>
    <property type="evidence" value="ECO:0007669"/>
    <property type="project" value="InterPro"/>
</dbReference>
<dbReference type="InterPro" id="IPR037143">
    <property type="entry name" value="4-PPantetheinyl_Trfase_dom_sf"/>
</dbReference>
<dbReference type="Pfam" id="PF17837">
    <property type="entry name" value="4PPT_N"/>
    <property type="match status" value="1"/>
</dbReference>
<evidence type="ECO:0000256" key="11">
    <source>
        <dbReference type="ARBA" id="ARBA00049191"/>
    </source>
</evidence>
<keyword evidence="13" id="KW-0460">Magnesium</keyword>
<dbReference type="GO" id="GO:0008897">
    <property type="term" value="F:holo-[acyl-carrier-protein] synthase activity"/>
    <property type="evidence" value="ECO:0007669"/>
    <property type="project" value="InterPro"/>
</dbReference>
<evidence type="ECO:0000256" key="9">
    <source>
        <dbReference type="ARBA" id="ARBA00031996"/>
    </source>
</evidence>
<dbReference type="PANTHER" id="PTHR38096">
    <property type="entry name" value="ENTEROBACTIN SYNTHASE COMPONENT D"/>
    <property type="match status" value="1"/>
</dbReference>
<evidence type="ECO:0000259" key="15">
    <source>
        <dbReference type="Pfam" id="PF17837"/>
    </source>
</evidence>
<evidence type="ECO:0000256" key="5">
    <source>
        <dbReference type="ARBA" id="ARBA00019087"/>
    </source>
</evidence>
<dbReference type="AlphaFoldDB" id="D4XD00"/>
<name>D4XD00_9BURK</name>
<dbReference type="Proteomes" id="UP000004510">
    <property type="component" value="Unassembled WGS sequence"/>
</dbReference>
<evidence type="ECO:0000256" key="1">
    <source>
        <dbReference type="ARBA" id="ARBA00003937"/>
    </source>
</evidence>
<dbReference type="InterPro" id="IPR008278">
    <property type="entry name" value="4-PPantetheinyl_Trfase_dom"/>
</dbReference>
<evidence type="ECO:0000256" key="10">
    <source>
        <dbReference type="ARBA" id="ARBA00049176"/>
    </source>
</evidence>
<sequence>MTGMNDVPLHRALALPAGIWTASMPISDAAGYLLAASRDEVHDWRVASAQMREQRRAEFVAGRVCAWRALGAAGVRGISPVLPVDGRLPVWPQACVGSISHSGAWAMACVAYSARWQGLGLDLQELIAPQTVADVQPLVASARELGRLAAIADPRHALTLLFSAKEALYKALYPSLRVFQDFDAAEVTAVDADKVELTLTRDWDADAWRAGQVVPVRYAWVPQGVLSACCIPANHAGDAVAQG</sequence>
<keyword evidence="6 16" id="KW-0808">Transferase</keyword>
<evidence type="ECO:0000256" key="4">
    <source>
        <dbReference type="ARBA" id="ARBA00011503"/>
    </source>
</evidence>
<comment type="cofactor">
    <cofactor evidence="13">
        <name>Mg(2+)</name>
        <dbReference type="ChEBI" id="CHEBI:18420"/>
    </cofactor>
</comment>
<comment type="catalytic activity">
    <reaction evidence="11">
        <text>apo-[peptidyl-carrier protein] + CoA = holo-[peptidyl-carrier protein] + adenosine 3',5'-bisphosphate + H(+)</text>
        <dbReference type="Rhea" id="RHEA:46228"/>
        <dbReference type="Rhea" id="RHEA-COMP:11479"/>
        <dbReference type="Rhea" id="RHEA-COMP:11480"/>
        <dbReference type="ChEBI" id="CHEBI:15378"/>
        <dbReference type="ChEBI" id="CHEBI:29999"/>
        <dbReference type="ChEBI" id="CHEBI:57287"/>
        <dbReference type="ChEBI" id="CHEBI:58343"/>
        <dbReference type="ChEBI" id="CHEBI:64479"/>
    </reaction>
</comment>